<reference evidence="1 2" key="1">
    <citation type="journal article" date="2023" name="ACS Omega">
        <title>Identification of the Neoaspergillic Acid Biosynthesis Gene Cluster by Establishing an In Vitro CRISPR-Ribonucleoprotein Genetic System in Aspergillus melleus.</title>
        <authorList>
            <person name="Yuan B."/>
            <person name="Grau M.F."/>
            <person name="Murata R.M."/>
            <person name="Torok T."/>
            <person name="Venkateswaran K."/>
            <person name="Stajich J.E."/>
            <person name="Wang C.C.C."/>
        </authorList>
    </citation>
    <scope>NUCLEOTIDE SEQUENCE [LARGE SCALE GENOMIC DNA]</scope>
    <source>
        <strain evidence="1 2">IMV 1140</strain>
    </source>
</reference>
<evidence type="ECO:0000313" key="2">
    <source>
        <dbReference type="Proteomes" id="UP001177260"/>
    </source>
</evidence>
<proteinExistence type="predicted"/>
<gene>
    <name evidence="1" type="ORF">N8T08_009731</name>
</gene>
<dbReference type="EMBL" id="JAOPJF010000072">
    <property type="protein sequence ID" value="KAK1140985.1"/>
    <property type="molecule type" value="Genomic_DNA"/>
</dbReference>
<sequence length="598" mass="65286">MPTPVSLVLFFFCSFAFAQYFPATPKGLKHITSHVPGASLSYKQTNICNSTTSYSGYIHLPPNPTDASPHASNIYFFYSESRHDPSSAPLTVYLGGGPGASSIGSMFTEVGACMVNEDSNSTVPNPWAWNNVSNMLFLDQPVQTGFSYDYLTNSTVDYTTSTVSPAEMDARVPAVNATFGIGVFGSGELNGTVNSTTTGARAFWDVLQVWMVEFSEYNSTDNHINIWTESFGGRYGPTYTSYILEQNKRIQAGEISAQQIHVDTLGIHNGCSDVATQGSFYPEFAYRNTYGVEVITKDVYEASKHNFTKPGGCLDLAMQCRELGDKLDPLNLGDNAQVNELCVLANEYCYVNVLGGYVASGRDIHDMAAVSTVTVPAPYSDGFLNRAWVQEELGVPVNYTANSNTVYSAFGTTGNALILRGNAMDEFASILAHGVKVNLVYGDRDYLCNWMGGESISLSIKHKQSRAFRDSGYQALITNTSYTGGVVRQHGNLSFTRVFDAGHAAVAYQPETFYRIFSRIMASKDIATGEEWLINDYPGRYQTRGPHSSFGIKNVMPEPAEPVCYTLDMSTTCTGGQKEALVNGTAVVRDFVVAEPKE</sequence>
<name>A0ACC3ATU4_9EURO</name>
<dbReference type="Proteomes" id="UP001177260">
    <property type="component" value="Unassembled WGS sequence"/>
</dbReference>
<accession>A0ACC3ATU4</accession>
<evidence type="ECO:0000313" key="1">
    <source>
        <dbReference type="EMBL" id="KAK1140985.1"/>
    </source>
</evidence>
<keyword evidence="2" id="KW-1185">Reference proteome</keyword>
<organism evidence="1 2">
    <name type="scientific">Aspergillus melleus</name>
    <dbReference type="NCBI Taxonomy" id="138277"/>
    <lineage>
        <taxon>Eukaryota</taxon>
        <taxon>Fungi</taxon>
        <taxon>Dikarya</taxon>
        <taxon>Ascomycota</taxon>
        <taxon>Pezizomycotina</taxon>
        <taxon>Eurotiomycetes</taxon>
        <taxon>Eurotiomycetidae</taxon>
        <taxon>Eurotiales</taxon>
        <taxon>Aspergillaceae</taxon>
        <taxon>Aspergillus</taxon>
        <taxon>Aspergillus subgen. Circumdati</taxon>
    </lineage>
</organism>
<protein>
    <submittedName>
        <fullName evidence="1">Uncharacterized protein</fullName>
    </submittedName>
</protein>
<comment type="caution">
    <text evidence="1">The sequence shown here is derived from an EMBL/GenBank/DDBJ whole genome shotgun (WGS) entry which is preliminary data.</text>
</comment>